<proteinExistence type="predicted"/>
<sequence length="73" mass="8523">MTNEAVTEDGHISYRCYIDIENEKVFRVFEHWQSQDALEAHFTTEHMAELNHELPERIVAPPEWSRPASVAGR</sequence>
<keyword evidence="3" id="KW-1185">Reference proteome</keyword>
<accession>A0ABV7EPI3</accession>
<evidence type="ECO:0000259" key="1">
    <source>
        <dbReference type="PROSITE" id="PS51725"/>
    </source>
</evidence>
<dbReference type="InterPro" id="IPR011008">
    <property type="entry name" value="Dimeric_a/b-barrel"/>
</dbReference>
<evidence type="ECO:0000313" key="3">
    <source>
        <dbReference type="Proteomes" id="UP001595462"/>
    </source>
</evidence>
<keyword evidence="2" id="KW-0560">Oxidoreductase</keyword>
<feature type="domain" description="ABM" evidence="1">
    <location>
        <begin position="1"/>
        <end position="71"/>
    </location>
</feature>
<dbReference type="RefSeq" id="WP_380690029.1">
    <property type="nucleotide sequence ID" value="NZ_JBHRSS010000004.1"/>
</dbReference>
<dbReference type="PROSITE" id="PS51725">
    <property type="entry name" value="ABM"/>
    <property type="match status" value="1"/>
</dbReference>
<dbReference type="Pfam" id="PF03992">
    <property type="entry name" value="ABM"/>
    <property type="match status" value="1"/>
</dbReference>
<gene>
    <name evidence="2" type="ORF">ACFOSU_12110</name>
</gene>
<name>A0ABV7EPI3_9GAMM</name>
<dbReference type="SUPFAM" id="SSF54909">
    <property type="entry name" value="Dimeric alpha+beta barrel"/>
    <property type="match status" value="1"/>
</dbReference>
<dbReference type="EC" id="1.-.-.-" evidence="2"/>
<dbReference type="GO" id="GO:0004497">
    <property type="term" value="F:monooxygenase activity"/>
    <property type="evidence" value="ECO:0007669"/>
    <property type="project" value="UniProtKB-KW"/>
</dbReference>
<comment type="caution">
    <text evidence="2">The sequence shown here is derived from an EMBL/GenBank/DDBJ whole genome shotgun (WGS) entry which is preliminary data.</text>
</comment>
<protein>
    <submittedName>
        <fullName evidence="2">Quinol monooxygenase</fullName>
        <ecNumber evidence="2">1.-.-.-</ecNumber>
    </submittedName>
</protein>
<reference evidence="3" key="1">
    <citation type="journal article" date="2019" name="Int. J. Syst. Evol. Microbiol.">
        <title>The Global Catalogue of Microorganisms (GCM) 10K type strain sequencing project: providing services to taxonomists for standard genome sequencing and annotation.</title>
        <authorList>
            <consortium name="The Broad Institute Genomics Platform"/>
            <consortium name="The Broad Institute Genome Sequencing Center for Infectious Disease"/>
            <person name="Wu L."/>
            <person name="Ma J."/>
        </authorList>
    </citation>
    <scope>NUCLEOTIDE SEQUENCE [LARGE SCALE GENOMIC DNA]</scope>
    <source>
        <strain evidence="3">KCTC 52640</strain>
    </source>
</reference>
<organism evidence="2 3">
    <name type="scientific">Salinisphaera aquimarina</name>
    <dbReference type="NCBI Taxonomy" id="2094031"/>
    <lineage>
        <taxon>Bacteria</taxon>
        <taxon>Pseudomonadati</taxon>
        <taxon>Pseudomonadota</taxon>
        <taxon>Gammaproteobacteria</taxon>
        <taxon>Salinisphaerales</taxon>
        <taxon>Salinisphaeraceae</taxon>
        <taxon>Salinisphaera</taxon>
    </lineage>
</organism>
<dbReference type="Gene3D" id="3.30.70.100">
    <property type="match status" value="1"/>
</dbReference>
<dbReference type="InterPro" id="IPR007138">
    <property type="entry name" value="ABM_dom"/>
</dbReference>
<dbReference type="Proteomes" id="UP001595462">
    <property type="component" value="Unassembled WGS sequence"/>
</dbReference>
<dbReference type="EMBL" id="JBHRSS010000004">
    <property type="protein sequence ID" value="MFC3104628.1"/>
    <property type="molecule type" value="Genomic_DNA"/>
</dbReference>
<keyword evidence="2" id="KW-0503">Monooxygenase</keyword>
<evidence type="ECO:0000313" key="2">
    <source>
        <dbReference type="EMBL" id="MFC3104628.1"/>
    </source>
</evidence>